<sequence>MAPPHFHQFPRLPAELRLQIWETACSTYGTSYPNLQYVNIQDGEVSSIPWSKGKGNKSAYLIDGGLWRACKEPRQVIARHSHFDYWLRIQRKSFGNNGLLRSSITDNSGGYEAGQPAIIDASKTEEECRVLVYPASDIFCIQMDDWQTLKSDHSDDPSSQDDVYIYMSSLRCESHLRDLKTKNIAFEYDSSWLTDMPRSRYDCMLRETSARSCLVYLFYEKANPLSMRGVDIWIVDNEAKWFKDPSQQHETVYRDCDSEYIEIKWRDCADRWGDGPDVSAYAFEKIVRNMYPHNGLSRPTRHLFKLLVRRHNEVKRTTSRCKKECRRMGWCSCN</sequence>
<dbReference type="Pfam" id="PF20150">
    <property type="entry name" value="2EXR"/>
    <property type="match status" value="1"/>
</dbReference>
<reference evidence="2 3" key="1">
    <citation type="journal article" date="2018" name="PLoS Pathog.">
        <title>Evolution of structural diversity of trichothecenes, a family of toxins produced by plant pathogenic and entomopathogenic fungi.</title>
        <authorList>
            <person name="Proctor R.H."/>
            <person name="McCormick S.P."/>
            <person name="Kim H.S."/>
            <person name="Cardoza R.E."/>
            <person name="Stanley A.M."/>
            <person name="Lindo L."/>
            <person name="Kelly A."/>
            <person name="Brown D.W."/>
            <person name="Lee T."/>
            <person name="Vaughan M.M."/>
            <person name="Alexander N.J."/>
            <person name="Busman M."/>
            <person name="Gutierrez S."/>
        </authorList>
    </citation>
    <scope>NUCLEOTIDE SEQUENCE [LARGE SCALE GENOMIC DNA]</scope>
    <source>
        <strain evidence="2 3">NRRL 20695</strain>
    </source>
</reference>
<comment type="caution">
    <text evidence="2">The sequence shown here is derived from an EMBL/GenBank/DDBJ whole genome shotgun (WGS) entry which is preliminary data.</text>
</comment>
<evidence type="ECO:0000313" key="2">
    <source>
        <dbReference type="EMBL" id="RGP71622.1"/>
    </source>
</evidence>
<evidence type="ECO:0000259" key="1">
    <source>
        <dbReference type="Pfam" id="PF20150"/>
    </source>
</evidence>
<protein>
    <recommendedName>
        <fullName evidence="1">2EXR domain-containing protein</fullName>
    </recommendedName>
</protein>
<proteinExistence type="predicted"/>
<feature type="domain" description="2EXR" evidence="1">
    <location>
        <begin position="6"/>
        <end position="83"/>
    </location>
</feature>
<dbReference type="AlphaFoldDB" id="A0A395SHP7"/>
<evidence type="ECO:0000313" key="3">
    <source>
        <dbReference type="Proteomes" id="UP000266234"/>
    </source>
</evidence>
<dbReference type="EMBL" id="PXOG01000156">
    <property type="protein sequence ID" value="RGP71622.1"/>
    <property type="molecule type" value="Genomic_DNA"/>
</dbReference>
<accession>A0A395SHP7</accession>
<organism evidence="2 3">
    <name type="scientific">Fusarium longipes</name>
    <dbReference type="NCBI Taxonomy" id="694270"/>
    <lineage>
        <taxon>Eukaryota</taxon>
        <taxon>Fungi</taxon>
        <taxon>Dikarya</taxon>
        <taxon>Ascomycota</taxon>
        <taxon>Pezizomycotina</taxon>
        <taxon>Sordariomycetes</taxon>
        <taxon>Hypocreomycetidae</taxon>
        <taxon>Hypocreales</taxon>
        <taxon>Nectriaceae</taxon>
        <taxon>Fusarium</taxon>
    </lineage>
</organism>
<dbReference type="InterPro" id="IPR045518">
    <property type="entry name" value="2EXR"/>
</dbReference>
<keyword evidence="3" id="KW-1185">Reference proteome</keyword>
<dbReference type="OrthoDB" id="3596450at2759"/>
<gene>
    <name evidence="2" type="ORF">FLONG3_7057</name>
</gene>
<dbReference type="Proteomes" id="UP000266234">
    <property type="component" value="Unassembled WGS sequence"/>
</dbReference>
<name>A0A395SHP7_9HYPO</name>